<dbReference type="AlphaFoldDB" id="A0AAU7D8W0"/>
<feature type="signal peptide" evidence="1">
    <location>
        <begin position="1"/>
        <end position="17"/>
    </location>
</feature>
<feature type="chain" id="PRO_5043828953" evidence="1">
    <location>
        <begin position="18"/>
        <end position="392"/>
    </location>
</feature>
<accession>A0AAU7D8W0</accession>
<sequence>MKRYLLLIALISGQCFAQVAVTPIVQPRVTFVDQAGLPCAGCSLYSYAAGTTTPLATYTDATGTSQNTNPIVLDAAGGANIWLGANSYKLILKDASGATIWTVDQVNSARFFPCASAGSIQAANSAANALTCDPAITINPVTHTINIGTMTANHVTIGALGPPTAWTFDTTSPASALASLGGGAIGSGTTNQIAVYPSNGNNVQGSSSIPPGITAITRSPNDTSTNIATTAYVTFPGGINPTSVQIASGIAMTDNQGNGTKIQHSSGPTTTNDCVQYNAAGDTVDSGIHCTAATSFVTTNSLSRFLFTAYQNTGSTPMFVSGYATISGGSGDSTLTFLVGPSSPSMTCNSETITATISGEHVGFSCMVPAGSFYEVTGTNLINAIGSWTETQ</sequence>
<gene>
    <name evidence="2" type="ORF">P8936_16545</name>
</gene>
<dbReference type="EMBL" id="CP121195">
    <property type="protein sequence ID" value="XBH13276.1"/>
    <property type="molecule type" value="Genomic_DNA"/>
</dbReference>
<dbReference type="RefSeq" id="WP_348269758.1">
    <property type="nucleotide sequence ID" value="NZ_CP121195.1"/>
</dbReference>
<protein>
    <submittedName>
        <fullName evidence="2">Uncharacterized protein</fullName>
    </submittedName>
</protein>
<organism evidence="2">
    <name type="scientific">Edaphobacter paludis</name>
    <dbReference type="NCBI Taxonomy" id="3035702"/>
    <lineage>
        <taxon>Bacteria</taxon>
        <taxon>Pseudomonadati</taxon>
        <taxon>Acidobacteriota</taxon>
        <taxon>Terriglobia</taxon>
        <taxon>Terriglobales</taxon>
        <taxon>Acidobacteriaceae</taxon>
        <taxon>Edaphobacter</taxon>
    </lineage>
</organism>
<name>A0AAU7D8W0_9BACT</name>
<evidence type="ECO:0000256" key="1">
    <source>
        <dbReference type="SAM" id="SignalP"/>
    </source>
</evidence>
<evidence type="ECO:0000313" key="2">
    <source>
        <dbReference type="EMBL" id="XBH13276.1"/>
    </source>
</evidence>
<proteinExistence type="predicted"/>
<keyword evidence="1" id="KW-0732">Signal</keyword>
<reference evidence="2" key="1">
    <citation type="submission" date="2023-03" db="EMBL/GenBank/DDBJ databases">
        <title>Edaphobacter sp.</title>
        <authorList>
            <person name="Huber K.J."/>
            <person name="Papendorf J."/>
            <person name="Pilke C."/>
            <person name="Bunk B."/>
            <person name="Sproeer C."/>
            <person name="Pester M."/>
        </authorList>
    </citation>
    <scope>NUCLEOTIDE SEQUENCE</scope>
    <source>
        <strain evidence="2">DSM 109920</strain>
    </source>
</reference>